<evidence type="ECO:0000313" key="2">
    <source>
        <dbReference type="EMBL" id="MCB5364556.1"/>
    </source>
</evidence>
<dbReference type="SUPFAM" id="SSF51735">
    <property type="entry name" value="NAD(P)-binding Rossmann-fold domains"/>
    <property type="match status" value="1"/>
</dbReference>
<name>A0ABS8CEU5_9BURK</name>
<dbReference type="Gene3D" id="3.40.50.720">
    <property type="entry name" value="NAD(P)-binding Rossmann-like Domain"/>
    <property type="match status" value="1"/>
</dbReference>
<proteinExistence type="predicted"/>
<reference evidence="2 3" key="1">
    <citation type="submission" date="2020-07" db="EMBL/GenBank/DDBJ databases">
        <title>Pusillimonas sp. nov., isolated from poultry manure in Taiwan.</title>
        <authorList>
            <person name="Lin S.-Y."/>
            <person name="Tang Y.-S."/>
            <person name="Young C.-C."/>
        </authorList>
    </citation>
    <scope>NUCLEOTIDE SEQUENCE [LARGE SCALE GENOMIC DNA]</scope>
    <source>
        <strain evidence="2 3">CC-YST705</strain>
    </source>
</reference>
<accession>A0ABS8CEU5</accession>
<feature type="domain" description="NAD-dependent epimerase/dehydratase" evidence="1">
    <location>
        <begin position="5"/>
        <end position="213"/>
    </location>
</feature>
<dbReference type="InterPro" id="IPR001509">
    <property type="entry name" value="Epimerase_deHydtase"/>
</dbReference>
<keyword evidence="3" id="KW-1185">Reference proteome</keyword>
<dbReference type="PANTHER" id="PTHR48079">
    <property type="entry name" value="PROTEIN YEEZ"/>
    <property type="match status" value="1"/>
</dbReference>
<dbReference type="InterPro" id="IPR051783">
    <property type="entry name" value="NAD(P)-dependent_oxidoreduct"/>
</dbReference>
<gene>
    <name evidence="2" type="ORF">H0484_12445</name>
</gene>
<dbReference type="PANTHER" id="PTHR48079:SF6">
    <property type="entry name" value="NAD(P)-BINDING DOMAIN-CONTAINING PROTEIN-RELATED"/>
    <property type="match status" value="1"/>
</dbReference>
<organism evidence="2 3">
    <name type="scientific">Mesopusillimonas faecipullorum</name>
    <dbReference type="NCBI Taxonomy" id="2755040"/>
    <lineage>
        <taxon>Bacteria</taxon>
        <taxon>Pseudomonadati</taxon>
        <taxon>Pseudomonadota</taxon>
        <taxon>Betaproteobacteria</taxon>
        <taxon>Burkholderiales</taxon>
        <taxon>Alcaligenaceae</taxon>
        <taxon>Mesopusillimonas</taxon>
    </lineage>
</organism>
<dbReference type="Pfam" id="PF01370">
    <property type="entry name" value="Epimerase"/>
    <property type="match status" value="1"/>
</dbReference>
<dbReference type="InterPro" id="IPR036291">
    <property type="entry name" value="NAD(P)-bd_dom_sf"/>
</dbReference>
<dbReference type="EMBL" id="JACDXW010000006">
    <property type="protein sequence ID" value="MCB5364556.1"/>
    <property type="molecule type" value="Genomic_DNA"/>
</dbReference>
<evidence type="ECO:0000313" key="3">
    <source>
        <dbReference type="Proteomes" id="UP000776983"/>
    </source>
</evidence>
<evidence type="ECO:0000259" key="1">
    <source>
        <dbReference type="Pfam" id="PF01370"/>
    </source>
</evidence>
<protein>
    <submittedName>
        <fullName evidence="2">NAD-dependent epimerase/dehydratase family protein</fullName>
    </submittedName>
</protein>
<dbReference type="RefSeq" id="WP_226954969.1">
    <property type="nucleotide sequence ID" value="NZ_JACDXW010000006.1"/>
</dbReference>
<comment type="caution">
    <text evidence="2">The sequence shown here is derived from an EMBL/GenBank/DDBJ whole genome shotgun (WGS) entry which is preliminary data.</text>
</comment>
<sequence length="314" mass="34014">MTCRVLVLGARGYFGTLLLQRLRQLPWVQAVGAGRRYPTQHDGGFRVFDAVDAEALRCELEDFDAVINCVSGSADVISGGARALREAIGTKVGAGPRLVHFSSMAVYGSIQGKIREDCPLNGDLGPYASAKVRAEQYLSDMPDVFILRPGCIYGKGSPQWTSRIAKLLRAGRIGDLGAEGDGCSNLVFADDVVQAVIAALRAPAGQRGAYNLAMPDAPSWNLYFERMACRIGAVPLKRISARRLKLETKLLAPAFKVAELVGGRAGLRDLPPPIPASLARLWRQDIQLDTSRASNAWQLSWTSLDEGLRLSFES</sequence>
<dbReference type="Proteomes" id="UP000776983">
    <property type="component" value="Unassembled WGS sequence"/>
</dbReference>